<evidence type="ECO:0000313" key="8">
    <source>
        <dbReference type="RefSeq" id="XP_025417061.1"/>
    </source>
</evidence>
<keyword evidence="5" id="KW-1133">Transmembrane helix</keyword>
<keyword evidence="3 4" id="KW-0808">Transferase</keyword>
<sequence>MAAGAASALGSSASPRSAAAMILLALALTGPRFAQGARILVVESIAAKSHWNVMRAVIRVLTEHGHEVTAFTPFPDGDRQNYTEVDLSGELPVKIAMDVSDILDMFVDLSSLLPFAVDMSRSLCDIIYDNDRMKDVLSARPDDRFDLIIIEPLASDCVSYVASKLRVPLIYVVPSPMITYMERSFLGHVPNPAVVSNYLARHAVPGTFVQRFGNVVLLAYSVFTVWYVEWKLKRSAPKFYDAAAPVQPSAVFVNSHFVSEAARPMPPNVVQVGGLHLEQPKGIPSDVLKFIEESPNGVIYFTFGSVVKMSTMPDNVQKAFKEALAQVPQRILWKFEGIMDDIPKNVMIKSWFPQRDILLHPNIKLFISHGGISGIYETVDAGVPVLGFPLFYDQHRNIANLVDAGMAISMDLLSVTKDTFLNSILELINNEKYMKNAKTTSWRFKDRPMSPEKSIAYWTDYIHRHNGAEHLKSNALNLSWYQYFLLDVIFVMLILICIILFISYTILKLIYQYSLRCLRHFKEKSE</sequence>
<keyword evidence="5" id="KW-0472">Membrane</keyword>
<dbReference type="OrthoDB" id="5835829at2759"/>
<dbReference type="GO" id="GO:0015020">
    <property type="term" value="F:glucuronosyltransferase activity"/>
    <property type="evidence" value="ECO:0007669"/>
    <property type="project" value="UniProtKB-EC"/>
</dbReference>
<dbReference type="FunFam" id="3.40.50.2000:FF:000021">
    <property type="entry name" value="UDP-glucuronosyltransferase"/>
    <property type="match status" value="1"/>
</dbReference>
<reference evidence="6" key="1">
    <citation type="submission" date="2018-04" db="EMBL/GenBank/DDBJ databases">
        <title>Transcriptome assembly of Sipha flava.</title>
        <authorList>
            <person name="Scully E.D."/>
            <person name="Geib S.M."/>
            <person name="Palmer N.A."/>
            <person name="Koch K."/>
            <person name="Bradshaw J."/>
            <person name="Heng-Moss T."/>
            <person name="Sarath G."/>
        </authorList>
    </citation>
    <scope>NUCLEOTIDE SEQUENCE</scope>
</reference>
<evidence type="ECO:0000313" key="7">
    <source>
        <dbReference type="Proteomes" id="UP000694846"/>
    </source>
</evidence>
<dbReference type="Gene3D" id="3.40.50.2000">
    <property type="entry name" value="Glycogen Phosphorylase B"/>
    <property type="match status" value="2"/>
</dbReference>
<accession>A0A2S2QXD5</accession>
<gene>
    <name evidence="6" type="primary">Ugt2b17_0</name>
    <name evidence="8" type="synonym">LOC112688201</name>
    <name evidence="6" type="ORF">g.95240</name>
</gene>
<evidence type="ECO:0000256" key="2">
    <source>
        <dbReference type="ARBA" id="ARBA00022676"/>
    </source>
</evidence>
<comment type="subcellular location">
    <subcellularLocation>
        <location evidence="5">Membrane</location>
        <topology evidence="5">Single-pass membrane protein</topology>
    </subcellularLocation>
</comment>
<feature type="signal peptide" evidence="5">
    <location>
        <begin position="1"/>
        <end position="36"/>
    </location>
</feature>
<feature type="chain" id="PRO_5044515166" description="UDP-glucuronosyltransferase" evidence="5">
    <location>
        <begin position="37"/>
        <end position="526"/>
    </location>
</feature>
<dbReference type="GO" id="GO:0016020">
    <property type="term" value="C:membrane"/>
    <property type="evidence" value="ECO:0007669"/>
    <property type="project" value="UniProtKB-SubCell"/>
</dbReference>
<comment type="similarity">
    <text evidence="1 4">Belongs to the UDP-glycosyltransferase family.</text>
</comment>
<dbReference type="AlphaFoldDB" id="A0A2S2QXD5"/>
<dbReference type="CDD" id="cd03784">
    <property type="entry name" value="GT1_Gtf-like"/>
    <property type="match status" value="1"/>
</dbReference>
<comment type="catalytic activity">
    <reaction evidence="5">
        <text>glucuronate acceptor + UDP-alpha-D-glucuronate = acceptor beta-D-glucuronoside + UDP + H(+)</text>
        <dbReference type="Rhea" id="RHEA:21032"/>
        <dbReference type="ChEBI" id="CHEBI:15378"/>
        <dbReference type="ChEBI" id="CHEBI:58052"/>
        <dbReference type="ChEBI" id="CHEBI:58223"/>
        <dbReference type="ChEBI" id="CHEBI:132367"/>
        <dbReference type="ChEBI" id="CHEBI:132368"/>
        <dbReference type="EC" id="2.4.1.17"/>
    </reaction>
</comment>
<keyword evidence="7" id="KW-1185">Reference proteome</keyword>
<evidence type="ECO:0000313" key="6">
    <source>
        <dbReference type="EMBL" id="MBY82395.1"/>
    </source>
</evidence>
<dbReference type="InterPro" id="IPR050271">
    <property type="entry name" value="UDP-glycosyltransferase"/>
</dbReference>
<keyword evidence="5" id="KW-0812">Transmembrane</keyword>
<evidence type="ECO:0000256" key="3">
    <source>
        <dbReference type="ARBA" id="ARBA00022679"/>
    </source>
</evidence>
<reference evidence="8" key="2">
    <citation type="submission" date="2025-04" db="UniProtKB">
        <authorList>
            <consortium name="RefSeq"/>
        </authorList>
    </citation>
    <scope>IDENTIFICATION</scope>
    <source>
        <tissue evidence="8">Whole body</tissue>
    </source>
</reference>
<protein>
    <recommendedName>
        <fullName evidence="5">UDP-glucuronosyltransferase</fullName>
        <ecNumber evidence="5">2.4.1.17</ecNumber>
    </recommendedName>
</protein>
<dbReference type="Pfam" id="PF00201">
    <property type="entry name" value="UDPGT"/>
    <property type="match status" value="1"/>
</dbReference>
<keyword evidence="2 4" id="KW-0328">Glycosyltransferase</keyword>
<dbReference type="Proteomes" id="UP000694846">
    <property type="component" value="Unplaced"/>
</dbReference>
<dbReference type="SUPFAM" id="SSF53756">
    <property type="entry name" value="UDP-Glycosyltransferase/glycogen phosphorylase"/>
    <property type="match status" value="1"/>
</dbReference>
<dbReference type="PANTHER" id="PTHR48043:SF145">
    <property type="entry name" value="FI06409P-RELATED"/>
    <property type="match status" value="1"/>
</dbReference>
<evidence type="ECO:0000256" key="1">
    <source>
        <dbReference type="ARBA" id="ARBA00009995"/>
    </source>
</evidence>
<keyword evidence="5" id="KW-0732">Signal</keyword>
<dbReference type="RefSeq" id="XP_025417061.1">
    <property type="nucleotide sequence ID" value="XM_025561276.1"/>
</dbReference>
<dbReference type="EC" id="2.4.1.17" evidence="5"/>
<dbReference type="PANTHER" id="PTHR48043">
    <property type="entry name" value="EG:EG0003.4 PROTEIN-RELATED"/>
    <property type="match status" value="1"/>
</dbReference>
<organism evidence="6">
    <name type="scientific">Sipha flava</name>
    <name type="common">yellow sugarcane aphid</name>
    <dbReference type="NCBI Taxonomy" id="143950"/>
    <lineage>
        <taxon>Eukaryota</taxon>
        <taxon>Metazoa</taxon>
        <taxon>Ecdysozoa</taxon>
        <taxon>Arthropoda</taxon>
        <taxon>Hexapoda</taxon>
        <taxon>Insecta</taxon>
        <taxon>Pterygota</taxon>
        <taxon>Neoptera</taxon>
        <taxon>Paraneoptera</taxon>
        <taxon>Hemiptera</taxon>
        <taxon>Sternorrhyncha</taxon>
        <taxon>Aphidomorpha</taxon>
        <taxon>Aphidoidea</taxon>
        <taxon>Aphididae</taxon>
        <taxon>Sipha</taxon>
    </lineage>
</organism>
<proteinExistence type="inferred from homology"/>
<name>A0A2S2QXD5_9HEMI</name>
<evidence type="ECO:0000256" key="4">
    <source>
        <dbReference type="RuleBase" id="RU003718"/>
    </source>
</evidence>
<dbReference type="EMBL" id="GGMS01013192">
    <property type="protein sequence ID" value="MBY82395.1"/>
    <property type="molecule type" value="Transcribed_RNA"/>
</dbReference>
<dbReference type="PROSITE" id="PS00375">
    <property type="entry name" value="UDPGT"/>
    <property type="match status" value="1"/>
</dbReference>
<feature type="transmembrane region" description="Helical" evidence="5">
    <location>
        <begin position="480"/>
        <end position="507"/>
    </location>
</feature>
<evidence type="ECO:0000256" key="5">
    <source>
        <dbReference type="RuleBase" id="RU362059"/>
    </source>
</evidence>
<dbReference type="InterPro" id="IPR002213">
    <property type="entry name" value="UDP_glucos_trans"/>
</dbReference>
<dbReference type="InterPro" id="IPR035595">
    <property type="entry name" value="UDP_glycos_trans_CS"/>
</dbReference>